<feature type="active site" evidence="9">
    <location>
        <position position="105"/>
    </location>
</feature>
<feature type="signal peptide" evidence="11">
    <location>
        <begin position="1"/>
        <end position="24"/>
    </location>
</feature>
<keyword evidence="4" id="KW-0963">Cytoplasm</keyword>
<gene>
    <name evidence="13" type="ORF">R1flu_003146</name>
</gene>
<keyword evidence="7 10" id="KW-0862">Zinc</keyword>
<feature type="binding site" evidence="10">
    <location>
        <position position="409"/>
    </location>
    <ligand>
        <name>Zn(2+)</name>
        <dbReference type="ChEBI" id="CHEBI:29105"/>
        <label>2</label>
    </ligand>
</feature>
<dbReference type="Proteomes" id="UP001605036">
    <property type="component" value="Unassembled WGS sequence"/>
</dbReference>
<dbReference type="EMBL" id="JBHFFA010000006">
    <property type="protein sequence ID" value="KAL2622941.1"/>
    <property type="molecule type" value="Genomic_DNA"/>
</dbReference>
<dbReference type="GO" id="GO:0005737">
    <property type="term" value="C:cytoplasm"/>
    <property type="evidence" value="ECO:0007669"/>
    <property type="project" value="UniProtKB-SubCell"/>
</dbReference>
<evidence type="ECO:0000256" key="4">
    <source>
        <dbReference type="ARBA" id="ARBA00022490"/>
    </source>
</evidence>
<dbReference type="FunFam" id="3.30.70.360:FF:000009">
    <property type="entry name" value="aminoacylase-1 isoform X1"/>
    <property type="match status" value="1"/>
</dbReference>
<dbReference type="InterPro" id="IPR010159">
    <property type="entry name" value="N-acyl_aa_amidohydrolase"/>
</dbReference>
<dbReference type="AlphaFoldDB" id="A0ABD1Y863"/>
<comment type="similarity">
    <text evidence="2">Belongs to the peptidase M20A family.</text>
</comment>
<evidence type="ECO:0000256" key="7">
    <source>
        <dbReference type="ARBA" id="ARBA00022833"/>
    </source>
</evidence>
<dbReference type="Pfam" id="PF01546">
    <property type="entry name" value="Peptidase_M20"/>
    <property type="match status" value="1"/>
</dbReference>
<dbReference type="Gene3D" id="3.30.70.360">
    <property type="match status" value="1"/>
</dbReference>
<feature type="chain" id="PRO_5044877880" description="N-acyl-aliphatic-L-amino acid amidohydrolase" evidence="11">
    <location>
        <begin position="25"/>
        <end position="468"/>
    </location>
</feature>
<reference evidence="13 14" key="1">
    <citation type="submission" date="2024-09" db="EMBL/GenBank/DDBJ databases">
        <title>Chromosome-scale assembly of Riccia fluitans.</title>
        <authorList>
            <person name="Paukszto L."/>
            <person name="Sawicki J."/>
            <person name="Karawczyk K."/>
            <person name="Piernik-Szablinska J."/>
            <person name="Szczecinska M."/>
            <person name="Mazdziarz M."/>
        </authorList>
    </citation>
    <scope>NUCLEOTIDE SEQUENCE [LARGE SCALE GENOMIC DNA]</scope>
    <source>
        <strain evidence="13">Rf_01</strain>
        <tissue evidence="13">Aerial parts of the thallus</tissue>
    </source>
</reference>
<evidence type="ECO:0000256" key="10">
    <source>
        <dbReference type="PIRSR" id="PIRSR036696-2"/>
    </source>
</evidence>
<dbReference type="InterPro" id="IPR002933">
    <property type="entry name" value="Peptidase_M20"/>
</dbReference>
<evidence type="ECO:0000256" key="6">
    <source>
        <dbReference type="ARBA" id="ARBA00022801"/>
    </source>
</evidence>
<protein>
    <recommendedName>
        <fullName evidence="3">N-acyl-aliphatic-L-amino acid amidohydrolase</fullName>
        <ecNumber evidence="3">3.5.1.14</ecNumber>
    </recommendedName>
    <alternativeName>
        <fullName evidence="8">N-acyl-L-amino-acid amidohydrolase</fullName>
    </alternativeName>
</protein>
<organism evidence="13 14">
    <name type="scientific">Riccia fluitans</name>
    <dbReference type="NCBI Taxonomy" id="41844"/>
    <lineage>
        <taxon>Eukaryota</taxon>
        <taxon>Viridiplantae</taxon>
        <taxon>Streptophyta</taxon>
        <taxon>Embryophyta</taxon>
        <taxon>Marchantiophyta</taxon>
        <taxon>Marchantiopsida</taxon>
        <taxon>Marchantiidae</taxon>
        <taxon>Marchantiales</taxon>
        <taxon>Ricciaceae</taxon>
        <taxon>Riccia</taxon>
    </lineage>
</organism>
<dbReference type="Gene3D" id="3.40.630.10">
    <property type="entry name" value="Zn peptidases"/>
    <property type="match status" value="1"/>
</dbReference>
<keyword evidence="6" id="KW-0378">Hydrolase</keyword>
<feature type="active site" description="Proton acceptor" evidence="9">
    <location>
        <position position="170"/>
    </location>
</feature>
<feature type="binding site" evidence="10">
    <location>
        <position position="136"/>
    </location>
    <ligand>
        <name>Zn(2+)</name>
        <dbReference type="ChEBI" id="CHEBI:29105"/>
        <label>2</label>
    </ligand>
</feature>
<dbReference type="FunFam" id="3.40.630.10:FF:000019">
    <property type="entry name" value="Aminoacylase 1"/>
    <property type="match status" value="1"/>
</dbReference>
<feature type="domain" description="Peptidase M20 dimerisation" evidence="12">
    <location>
        <begin position="216"/>
        <end position="322"/>
    </location>
</feature>
<evidence type="ECO:0000256" key="2">
    <source>
        <dbReference type="ARBA" id="ARBA00006247"/>
    </source>
</evidence>
<proteinExistence type="inferred from homology"/>
<accession>A0ABD1Y863</accession>
<keyword evidence="5 10" id="KW-0479">Metal-binding</keyword>
<dbReference type="SUPFAM" id="SSF55031">
    <property type="entry name" value="Bacterial exopeptidase dimerisation domain"/>
    <property type="match status" value="1"/>
</dbReference>
<evidence type="ECO:0000256" key="3">
    <source>
        <dbReference type="ARBA" id="ARBA00011913"/>
    </source>
</evidence>
<dbReference type="PANTHER" id="PTHR45892">
    <property type="entry name" value="AMINOACYLASE-1"/>
    <property type="match status" value="1"/>
</dbReference>
<evidence type="ECO:0000256" key="8">
    <source>
        <dbReference type="ARBA" id="ARBA00029656"/>
    </source>
</evidence>
<dbReference type="EC" id="3.5.1.14" evidence="3"/>
<evidence type="ECO:0000259" key="12">
    <source>
        <dbReference type="Pfam" id="PF07687"/>
    </source>
</evidence>
<comment type="cofactor">
    <cofactor evidence="10">
        <name>Zn(2+)</name>
        <dbReference type="ChEBI" id="CHEBI:29105"/>
    </cofactor>
    <text evidence="10">Binds 2 Zn(2+) ions per subunit.</text>
</comment>
<dbReference type="GO" id="GO:0004046">
    <property type="term" value="F:aminoacylase activity"/>
    <property type="evidence" value="ECO:0007669"/>
    <property type="project" value="UniProtKB-EC"/>
</dbReference>
<dbReference type="PROSITE" id="PS00758">
    <property type="entry name" value="ARGE_DAPE_CPG2_1"/>
    <property type="match status" value="1"/>
</dbReference>
<evidence type="ECO:0000256" key="5">
    <source>
        <dbReference type="ARBA" id="ARBA00022723"/>
    </source>
</evidence>
<feature type="binding site" evidence="10">
    <location>
        <position position="136"/>
    </location>
    <ligand>
        <name>Zn(2+)</name>
        <dbReference type="ChEBI" id="CHEBI:29105"/>
        <label>1</label>
    </ligand>
</feature>
<name>A0ABD1Y863_9MARC</name>
<dbReference type="InterPro" id="IPR036264">
    <property type="entry name" value="Bact_exopeptidase_dim_dom"/>
</dbReference>
<dbReference type="InterPro" id="IPR052083">
    <property type="entry name" value="Aminoacylase-1_M20A"/>
</dbReference>
<dbReference type="PIRSF" id="PIRSF036696">
    <property type="entry name" value="ACY-1"/>
    <property type="match status" value="1"/>
</dbReference>
<evidence type="ECO:0000256" key="1">
    <source>
        <dbReference type="ARBA" id="ARBA00004496"/>
    </source>
</evidence>
<sequence>MACTEALGIFLLALLSFFSRDGTATGLSPDQDEPAVTRLREYLRIETVQPFPDYLPVTRFLIQQAQTIGLDSKILEFAPSKPVVLITWTGRDPELASVMFNSHTDVVAADPSEWTHPPFSAHMDSEGNIYARGSQDMKSVGMMYLEAARNLIDAGFLPLRSVHFSYVPDEEVGGVDGAESFVNSPDFDDLNVAVVVDEGMPSPNAKYRIFNREKILWSFFVRAVGSPAHGSRLLDSMAVENLRQVLNRVAAFRESQINLIKTGMVAGEGDVASVNNVYLKAGTPTPTGFVMNVQPSHAEAGFDMRIPPEADAEALEELITKEWAPASHNLTVHFVTKQNTCDENGRYMVTPVDDSNPWWVLMRDVISQAGGNLGQPETRIGASDSRFVRRKGIPAFGFSPIANTPNLMHARNEFLNAKEYLKGIKVYEEIIKAFSGPHDAKGKLDTVESFYVNHDKLESIPENIHIEL</sequence>
<dbReference type="InterPro" id="IPR011650">
    <property type="entry name" value="Peptidase_M20_dimer"/>
</dbReference>
<evidence type="ECO:0000313" key="14">
    <source>
        <dbReference type="Proteomes" id="UP001605036"/>
    </source>
</evidence>
<keyword evidence="14" id="KW-1185">Reference proteome</keyword>
<comment type="caution">
    <text evidence="13">The sequence shown here is derived from an EMBL/GenBank/DDBJ whole genome shotgun (WGS) entry which is preliminary data.</text>
</comment>
<comment type="subcellular location">
    <subcellularLocation>
        <location evidence="1">Cytoplasm</location>
    </subcellularLocation>
</comment>
<dbReference type="GO" id="GO:0046872">
    <property type="term" value="F:metal ion binding"/>
    <property type="evidence" value="ECO:0007669"/>
    <property type="project" value="UniProtKB-KW"/>
</dbReference>
<dbReference type="Pfam" id="PF07687">
    <property type="entry name" value="M20_dimer"/>
    <property type="match status" value="1"/>
</dbReference>
<feature type="binding site" evidence="10">
    <location>
        <position position="171"/>
    </location>
    <ligand>
        <name>Zn(2+)</name>
        <dbReference type="ChEBI" id="CHEBI:29105"/>
        <label>2</label>
    </ligand>
</feature>
<keyword evidence="11" id="KW-0732">Signal</keyword>
<dbReference type="Gene3D" id="1.10.150.900">
    <property type="match status" value="1"/>
</dbReference>
<dbReference type="SUPFAM" id="SSF53187">
    <property type="entry name" value="Zn-dependent exopeptidases"/>
    <property type="match status" value="1"/>
</dbReference>
<evidence type="ECO:0000256" key="11">
    <source>
        <dbReference type="SAM" id="SignalP"/>
    </source>
</evidence>
<feature type="binding site" evidence="10">
    <location>
        <position position="103"/>
    </location>
    <ligand>
        <name>Zn(2+)</name>
        <dbReference type="ChEBI" id="CHEBI:29105"/>
        <label>1</label>
    </ligand>
</feature>
<evidence type="ECO:0000313" key="13">
    <source>
        <dbReference type="EMBL" id="KAL2622941.1"/>
    </source>
</evidence>
<dbReference type="InterPro" id="IPR001261">
    <property type="entry name" value="ArgE/DapE_CS"/>
</dbReference>
<feature type="binding site" evidence="10">
    <location>
        <position position="198"/>
    </location>
    <ligand>
        <name>Zn(2+)</name>
        <dbReference type="ChEBI" id="CHEBI:29105"/>
        <label>1</label>
    </ligand>
</feature>
<dbReference type="NCBIfam" id="TIGR01880">
    <property type="entry name" value="Ac-peptdase-euk"/>
    <property type="match status" value="1"/>
</dbReference>
<evidence type="ECO:0000256" key="9">
    <source>
        <dbReference type="PIRSR" id="PIRSR036696-1"/>
    </source>
</evidence>
<dbReference type="PANTHER" id="PTHR45892:SF1">
    <property type="entry name" value="AMINOACYLASE-1"/>
    <property type="match status" value="1"/>
</dbReference>